<dbReference type="InterPro" id="IPR043129">
    <property type="entry name" value="ATPase_NBD"/>
</dbReference>
<dbReference type="SUPFAM" id="SSF53067">
    <property type="entry name" value="Actin-like ATPase domain"/>
    <property type="match status" value="1"/>
</dbReference>
<dbReference type="AlphaFoldDB" id="A0AA49GRH8"/>
<organism evidence="1">
    <name type="scientific">Roseihalotalea indica</name>
    <dbReference type="NCBI Taxonomy" id="2867963"/>
    <lineage>
        <taxon>Bacteria</taxon>
        <taxon>Pseudomonadati</taxon>
        <taxon>Bacteroidota</taxon>
        <taxon>Cytophagia</taxon>
        <taxon>Cytophagales</taxon>
        <taxon>Catalimonadaceae</taxon>
        <taxon>Roseihalotalea</taxon>
    </lineage>
</organism>
<name>A0AA49GRH8_9BACT</name>
<accession>A0AA49GRH8</accession>
<protein>
    <recommendedName>
        <fullName evidence="2">Virulence factor SrfB</fullName>
    </recommendedName>
</protein>
<evidence type="ECO:0008006" key="2">
    <source>
        <dbReference type="Google" id="ProtNLM"/>
    </source>
</evidence>
<evidence type="ECO:0000313" key="1">
    <source>
        <dbReference type="EMBL" id="WKN39163.1"/>
    </source>
</evidence>
<sequence length="1143" mass="131655">MPKVLTYHNLTNGEHWFKADAYGRRQIDAISDPEGGNTEQPPTSIPSPFAQIDLVRTAFRNIVKDKDLRGTTLDRKLVSDCLDVGELLFNADYIKGQLQIVAWDPDTDLQRLLQSGNEQHRRLGEVLRLYLNQDAGTYNFGNIRRLYILYYNYKVVGGTSPVSLFFASSNDLSFVDVPLDKNKLFSGEYPPLYERSESFQLYLYGLLNFFRSPNGGEFRTHFREVAEYLDRNLELLRTRNPSLYERINQLTEKAFYDQFSELDTGSAGDTVELLGFPLRKKKVEQGSVADQSDFVIQSEKYREAIKPMVLQNQFNKPYTYVSEPWDNDQEVPYQVAEPLEQRTLPGQVIKYPYLTVSDFLEPYLIKLVYPINQQKYFSGNWAGREQDSGYVLPIKPFYFRFFNLSDLQGTIAGGKNTIDMEPLAAGGVRVTLRIPVKKGFVTFERIYTPGVTEGEVPQPDESRNKGVIVEHQFGMTLYPFIKTGNKVENTHYRIQLVDRDISPYTKYHDYALKFYHDQSPQPINYQAEKQRSDKRADDRATTLYYVLQQEFDYMQLQTGVAQGLVIPRFPSYSGGNDTYTFAIDFGTTNTHVEYRVGNGNPRPFDITEEDVQIATLHDPSFAEANPDFGGSGATLIRDLIPQEFLPRYIGQQFEFRFPQRTVIGENHNLNLNTSTYVLSDFNIPFVYEKYPIQKNTRVTTELKWSNYTRNQEDKRRVEAFFENLLFLIRSKVLMNNGDLKKTKLIWFYPSSMLPNRRNSLEATWRDIYHRYITSERDPQKLSESIAPFYFYKERLGKSAADKPSVGIDIGGGTTDIVIFQNNQPSVLTSFRFAANAIFGDGFHGSAAINGFIRRYGEEIGRLLRENKQNELLRVYNSIVEEQRSQDIVAFFFSLEDNKNIKEQQIPLSFHSMLKEDEDFKIVFLVFYAAVVYHLAKLMLAKGLEMPRHILFSGRGSKVVNIADPSPNLSSLSKLTRLVFKHVYDAEADSIELEQYPEPKEITCKGGLLSDVDVDIDQIKTVLLGSGDNILVPEQPFKYPEITDVTLLQVLDEVNEFMQLLFTIHTEFNFTHHFGVNPSHLSNYRQLLQEDLMEYLKSGQQLKLKELAGNQDVNIEETLFFYPLTGSLNRLAFKIATELTEEYN</sequence>
<reference evidence="1" key="2">
    <citation type="journal article" date="2024" name="Antonie Van Leeuwenhoek">
        <title>Roseihalotalea indica gen. nov., sp. nov., a halophilic Bacteroidetes from mesopelagic Southwest Indian Ocean with higher carbohydrate metabolic potential.</title>
        <authorList>
            <person name="Chen B."/>
            <person name="Zhang M."/>
            <person name="Lin D."/>
            <person name="Ye J."/>
            <person name="Tang K."/>
        </authorList>
    </citation>
    <scope>NUCLEOTIDE SEQUENCE</scope>
    <source>
        <strain evidence="1">TK19036</strain>
    </source>
</reference>
<dbReference type="EMBL" id="CP120682">
    <property type="protein sequence ID" value="WKN39163.1"/>
    <property type="molecule type" value="Genomic_DNA"/>
</dbReference>
<reference evidence="1" key="1">
    <citation type="journal article" date="2023" name="Comput. Struct. Biotechnol. J.">
        <title>Discovery of a novel marine Bacteroidetes with a rich repertoire of carbohydrate-active enzymes.</title>
        <authorList>
            <person name="Chen B."/>
            <person name="Liu G."/>
            <person name="Chen Q."/>
            <person name="Wang H."/>
            <person name="Liu L."/>
            <person name="Tang K."/>
        </authorList>
    </citation>
    <scope>NUCLEOTIDE SEQUENCE</scope>
    <source>
        <strain evidence="1">TK19036</strain>
    </source>
</reference>
<proteinExistence type="predicted"/>
<gene>
    <name evidence="1" type="ORF">K4G66_10685</name>
</gene>